<feature type="region of interest" description="Disordered" evidence="1">
    <location>
        <begin position="1"/>
        <end position="58"/>
    </location>
</feature>
<keyword evidence="3" id="KW-1185">Reference proteome</keyword>
<dbReference type="EMBL" id="CAUYUJ010015272">
    <property type="protein sequence ID" value="CAK0851804.1"/>
    <property type="molecule type" value="Genomic_DNA"/>
</dbReference>
<feature type="region of interest" description="Disordered" evidence="1">
    <location>
        <begin position="151"/>
        <end position="192"/>
    </location>
</feature>
<reference evidence="2" key="1">
    <citation type="submission" date="2023-10" db="EMBL/GenBank/DDBJ databases">
        <authorList>
            <person name="Chen Y."/>
            <person name="Shah S."/>
            <person name="Dougan E. K."/>
            <person name="Thang M."/>
            <person name="Chan C."/>
        </authorList>
    </citation>
    <scope>NUCLEOTIDE SEQUENCE [LARGE SCALE GENOMIC DNA]</scope>
</reference>
<comment type="caution">
    <text evidence="2">The sequence shown here is derived from an EMBL/GenBank/DDBJ whole genome shotgun (WGS) entry which is preliminary data.</text>
</comment>
<organism evidence="2 3">
    <name type="scientific">Prorocentrum cordatum</name>
    <dbReference type="NCBI Taxonomy" id="2364126"/>
    <lineage>
        <taxon>Eukaryota</taxon>
        <taxon>Sar</taxon>
        <taxon>Alveolata</taxon>
        <taxon>Dinophyceae</taxon>
        <taxon>Prorocentrales</taxon>
        <taxon>Prorocentraceae</taxon>
        <taxon>Prorocentrum</taxon>
    </lineage>
</organism>
<feature type="compositionally biased region" description="Low complexity" evidence="1">
    <location>
        <begin position="34"/>
        <end position="46"/>
    </location>
</feature>
<name>A0ABN9U2N5_9DINO</name>
<evidence type="ECO:0000313" key="2">
    <source>
        <dbReference type="EMBL" id="CAK0851804.1"/>
    </source>
</evidence>
<protein>
    <submittedName>
        <fullName evidence="2">Uncharacterized protein</fullName>
    </submittedName>
</protein>
<accession>A0ABN9U2N5</accession>
<evidence type="ECO:0000256" key="1">
    <source>
        <dbReference type="SAM" id="MobiDB-lite"/>
    </source>
</evidence>
<sequence length="192" mass="20104">MCRPRFSPECVQTALHSGAGGRSREAPPAPPSRAAPSRPSRCNAPPTGETTRGKEGGDAQTSLVATCMLCSGSQRHGTRWGDVTLGRKLRGPRREKGASSRVWGHRSGWPTRETASQCSTGGGGGGEASAVADGVPGPRCPQLLTWGHLGPGTLFGSTREDRHERKNGASQRGAGPTQLERAPYDPAAARQM</sequence>
<proteinExistence type="predicted"/>
<evidence type="ECO:0000313" key="3">
    <source>
        <dbReference type="Proteomes" id="UP001189429"/>
    </source>
</evidence>
<feature type="compositionally biased region" description="Basic and acidic residues" evidence="1">
    <location>
        <begin position="158"/>
        <end position="167"/>
    </location>
</feature>
<dbReference type="Proteomes" id="UP001189429">
    <property type="component" value="Unassembled WGS sequence"/>
</dbReference>
<gene>
    <name evidence="2" type="ORF">PCOR1329_LOCUS43858</name>
</gene>
<feature type="region of interest" description="Disordered" evidence="1">
    <location>
        <begin position="87"/>
        <end position="130"/>
    </location>
</feature>